<feature type="compositionally biased region" description="Low complexity" evidence="1">
    <location>
        <begin position="25"/>
        <end position="44"/>
    </location>
</feature>
<name>A0ABW3G4L8_9NOCA</name>
<dbReference type="Proteomes" id="UP001597068">
    <property type="component" value="Unassembled WGS sequence"/>
</dbReference>
<reference evidence="5" key="1">
    <citation type="journal article" date="2019" name="Int. J. Syst. Evol. Microbiol.">
        <title>The Global Catalogue of Microorganisms (GCM) 10K type strain sequencing project: providing services to taxonomists for standard genome sequencing and annotation.</title>
        <authorList>
            <consortium name="The Broad Institute Genomics Platform"/>
            <consortium name="The Broad Institute Genome Sequencing Center for Infectious Disease"/>
            <person name="Wu L."/>
            <person name="Ma J."/>
        </authorList>
    </citation>
    <scope>NUCLEOTIDE SEQUENCE [LARGE SCALE GENOMIC DNA]</scope>
    <source>
        <strain evidence="5">CCUG 50873</strain>
    </source>
</reference>
<keyword evidence="2" id="KW-0732">Signal</keyword>
<feature type="domain" description="PE-PPE" evidence="3">
    <location>
        <begin position="80"/>
        <end position="301"/>
    </location>
</feature>
<accession>A0ABW3G4L8</accession>
<dbReference type="EMBL" id="JBHTIL010000001">
    <property type="protein sequence ID" value="MFD0925177.1"/>
    <property type="molecule type" value="Genomic_DNA"/>
</dbReference>
<sequence>MIRRHVVGATAFAVAAALTVGVGGASADTAPPSSAPSVAAPTGGTILALGGNSNPEGRDMDTELSGYISGRPGTQYAGRAFRIVQWPAQTPFTAGWTGLTYDQSQQAGVAALETAVGGPHGPAGPVLTVGYSASAGVVMKTLRKWQQRRDAGGTVPSPERLGAVVFGDPNRPNGGVFARFPGLYAAPFGMTFDGAAPRTDYPVTDISWEYDGVSDFPHDPSNSLAMLNAAFGFLVHGSYKDADPTNTATIASDVTVGKTRYITIRNRYIPLLMPLYLAGVPTQVLDRMEPSLRARIEQAYDRSAGPGTPTPARIGAGQSAQKIIDRYVAAIASSRTTWDRALAQHAAAVPGG</sequence>
<organism evidence="4 5">
    <name type="scientific">Williamsia deligens</name>
    <dbReference type="NCBI Taxonomy" id="321325"/>
    <lineage>
        <taxon>Bacteria</taxon>
        <taxon>Bacillati</taxon>
        <taxon>Actinomycetota</taxon>
        <taxon>Actinomycetes</taxon>
        <taxon>Mycobacteriales</taxon>
        <taxon>Nocardiaceae</taxon>
        <taxon>Williamsia</taxon>
    </lineage>
</organism>
<proteinExistence type="predicted"/>
<gene>
    <name evidence="4" type="ORF">ACFQ04_05445</name>
</gene>
<evidence type="ECO:0000313" key="5">
    <source>
        <dbReference type="Proteomes" id="UP001597068"/>
    </source>
</evidence>
<evidence type="ECO:0000256" key="2">
    <source>
        <dbReference type="SAM" id="SignalP"/>
    </source>
</evidence>
<dbReference type="RefSeq" id="WP_253646851.1">
    <property type="nucleotide sequence ID" value="NZ_BAAAMO010000002.1"/>
</dbReference>
<dbReference type="InterPro" id="IPR029058">
    <property type="entry name" value="AB_hydrolase_fold"/>
</dbReference>
<dbReference type="Gene3D" id="3.40.50.1820">
    <property type="entry name" value="alpha/beta hydrolase"/>
    <property type="match status" value="1"/>
</dbReference>
<dbReference type="Pfam" id="PF08237">
    <property type="entry name" value="PE-PPE"/>
    <property type="match status" value="1"/>
</dbReference>
<feature type="signal peptide" evidence="2">
    <location>
        <begin position="1"/>
        <end position="27"/>
    </location>
</feature>
<evidence type="ECO:0000313" key="4">
    <source>
        <dbReference type="EMBL" id="MFD0925177.1"/>
    </source>
</evidence>
<keyword evidence="5" id="KW-1185">Reference proteome</keyword>
<evidence type="ECO:0000256" key="1">
    <source>
        <dbReference type="SAM" id="MobiDB-lite"/>
    </source>
</evidence>
<protein>
    <submittedName>
        <fullName evidence="4">PE-PPE domain-containing protein</fullName>
    </submittedName>
</protein>
<evidence type="ECO:0000259" key="3">
    <source>
        <dbReference type="Pfam" id="PF08237"/>
    </source>
</evidence>
<comment type="caution">
    <text evidence="4">The sequence shown here is derived from an EMBL/GenBank/DDBJ whole genome shotgun (WGS) entry which is preliminary data.</text>
</comment>
<feature type="chain" id="PRO_5045654350" evidence="2">
    <location>
        <begin position="28"/>
        <end position="352"/>
    </location>
</feature>
<dbReference type="InterPro" id="IPR013228">
    <property type="entry name" value="PE-PPE_C"/>
</dbReference>
<feature type="region of interest" description="Disordered" evidence="1">
    <location>
        <begin position="25"/>
        <end position="56"/>
    </location>
</feature>